<evidence type="ECO:0000313" key="2">
    <source>
        <dbReference type="EMBL" id="EDK47575.1"/>
    </source>
</evidence>
<dbReference type="Proteomes" id="UP000001996">
    <property type="component" value="Unassembled WGS sequence"/>
</dbReference>
<feature type="compositionally biased region" description="Polar residues" evidence="1">
    <location>
        <begin position="138"/>
        <end position="149"/>
    </location>
</feature>
<feature type="region of interest" description="Disordered" evidence="1">
    <location>
        <begin position="104"/>
        <end position="193"/>
    </location>
</feature>
<evidence type="ECO:0000256" key="1">
    <source>
        <dbReference type="SAM" id="MobiDB-lite"/>
    </source>
</evidence>
<name>A5H2P1_LODEL</name>
<accession>A5H2P1</accession>
<reference evidence="2 3" key="1">
    <citation type="journal article" date="2009" name="Nature">
        <title>Evolution of pathogenicity and sexual reproduction in eight Candida genomes.</title>
        <authorList>
            <person name="Butler G."/>
            <person name="Rasmussen M.D."/>
            <person name="Lin M.F."/>
            <person name="Santos M.A."/>
            <person name="Sakthikumar S."/>
            <person name="Munro C.A."/>
            <person name="Rheinbay E."/>
            <person name="Grabherr M."/>
            <person name="Forche A."/>
            <person name="Reedy J.L."/>
            <person name="Agrafioti I."/>
            <person name="Arnaud M.B."/>
            <person name="Bates S."/>
            <person name="Brown A.J."/>
            <person name="Brunke S."/>
            <person name="Costanzo M.C."/>
            <person name="Fitzpatrick D.A."/>
            <person name="de Groot P.W."/>
            <person name="Harris D."/>
            <person name="Hoyer L.L."/>
            <person name="Hube B."/>
            <person name="Klis F.M."/>
            <person name="Kodira C."/>
            <person name="Lennard N."/>
            <person name="Logue M.E."/>
            <person name="Martin R."/>
            <person name="Neiman A.M."/>
            <person name="Nikolaou E."/>
            <person name="Quail M.A."/>
            <person name="Quinn J."/>
            <person name="Santos M.C."/>
            <person name="Schmitzberger F.F."/>
            <person name="Sherlock G."/>
            <person name="Shah P."/>
            <person name="Silverstein K.A."/>
            <person name="Skrzypek M.S."/>
            <person name="Soll D."/>
            <person name="Staggs R."/>
            <person name="Stansfield I."/>
            <person name="Stumpf M.P."/>
            <person name="Sudbery P.E."/>
            <person name="Srikantha T."/>
            <person name="Zeng Q."/>
            <person name="Berman J."/>
            <person name="Berriman M."/>
            <person name="Heitman J."/>
            <person name="Gow N.A."/>
            <person name="Lorenz M.C."/>
            <person name="Birren B.W."/>
            <person name="Kellis M."/>
            <person name="Cuomo C.A."/>
        </authorList>
    </citation>
    <scope>NUCLEOTIDE SEQUENCE [LARGE SCALE GENOMIC DNA]</scope>
    <source>
        <strain evidence="3">ATCC 11503 / BCRC 21390 / CBS 2605 / JCM 1781 / NBRC 1676 / NRRL YB-4239</strain>
    </source>
</reference>
<dbReference type="VEuPathDB" id="FungiDB:LELG_05756"/>
<protein>
    <submittedName>
        <fullName evidence="2">Uncharacterized protein</fullName>
    </submittedName>
</protein>
<sequence>METAAIPGSMVTSIPEEKPQHEQQRVHILEHKSTLRDEISPESLGDELITHDDVPIYLVYAANTRSAKKIVKDWASRNTSVPSVLKSTQNKLRADKVKQQLNEVVRQRQKAEVMRRESAPRPDIDQTMQEPQRDLESESQSTGDQSPTADSHLPFLELQFPEESMEVDPDYDYEEPSTAGALFEPSALARIGN</sequence>
<proteinExistence type="predicted"/>
<feature type="compositionally biased region" description="Basic and acidic residues" evidence="1">
    <location>
        <begin position="105"/>
        <end position="124"/>
    </location>
</feature>
<organism evidence="2 3">
    <name type="scientific">Lodderomyces elongisporus (strain ATCC 11503 / CBS 2605 / JCM 1781 / NBRC 1676 / NRRL YB-4239)</name>
    <name type="common">Yeast</name>
    <name type="synonym">Saccharomyces elongisporus</name>
    <dbReference type="NCBI Taxonomy" id="379508"/>
    <lineage>
        <taxon>Eukaryota</taxon>
        <taxon>Fungi</taxon>
        <taxon>Dikarya</taxon>
        <taxon>Ascomycota</taxon>
        <taxon>Saccharomycotina</taxon>
        <taxon>Pichiomycetes</taxon>
        <taxon>Debaryomycetaceae</taxon>
        <taxon>Candida/Lodderomyces clade</taxon>
        <taxon>Lodderomyces</taxon>
    </lineage>
</organism>
<feature type="compositionally biased region" description="Acidic residues" evidence="1">
    <location>
        <begin position="163"/>
        <end position="175"/>
    </location>
</feature>
<dbReference type="HOGENOM" id="CLU_1409016_0_0_1"/>
<dbReference type="InParanoid" id="A5H2P1"/>
<dbReference type="AlphaFoldDB" id="A5H2P1"/>
<feature type="region of interest" description="Disordered" evidence="1">
    <location>
        <begin position="1"/>
        <end position="22"/>
    </location>
</feature>
<dbReference type="EMBL" id="DS236867">
    <property type="protein sequence ID" value="EDK47575.1"/>
    <property type="molecule type" value="Genomic_DNA"/>
</dbReference>
<gene>
    <name evidence="2" type="ORF">LELG_05756</name>
</gene>
<evidence type="ECO:0000313" key="3">
    <source>
        <dbReference type="Proteomes" id="UP000001996"/>
    </source>
</evidence>
<keyword evidence="3" id="KW-1185">Reference proteome</keyword>